<dbReference type="AlphaFoldDB" id="A0AAD5S254"/>
<gene>
    <name evidence="8" type="ORF">HK097_004713</name>
</gene>
<feature type="compositionally biased region" description="Basic and acidic residues" evidence="5">
    <location>
        <begin position="23"/>
        <end position="39"/>
    </location>
</feature>
<reference evidence="8" key="1">
    <citation type="submission" date="2020-05" db="EMBL/GenBank/DDBJ databases">
        <title>Phylogenomic resolution of chytrid fungi.</title>
        <authorList>
            <person name="Stajich J.E."/>
            <person name="Amses K."/>
            <person name="Simmons R."/>
            <person name="Seto K."/>
            <person name="Myers J."/>
            <person name="Bonds A."/>
            <person name="Quandt C.A."/>
            <person name="Barry K."/>
            <person name="Liu P."/>
            <person name="Grigoriev I."/>
            <person name="Longcore J.E."/>
            <person name="James T.Y."/>
        </authorList>
    </citation>
    <scope>NUCLEOTIDE SEQUENCE</scope>
    <source>
        <strain evidence="8">JEL0318</strain>
    </source>
</reference>
<feature type="transmembrane region" description="Helical" evidence="6">
    <location>
        <begin position="354"/>
        <end position="375"/>
    </location>
</feature>
<keyword evidence="4 6" id="KW-0472">Membrane</keyword>
<protein>
    <recommendedName>
        <fullName evidence="7">EamA domain-containing protein</fullName>
    </recommendedName>
</protein>
<name>A0AAD5S254_9FUNG</name>
<dbReference type="InterPro" id="IPR000620">
    <property type="entry name" value="EamA_dom"/>
</dbReference>
<feature type="domain" description="EamA" evidence="7">
    <location>
        <begin position="323"/>
        <end position="466"/>
    </location>
</feature>
<keyword evidence="2 6" id="KW-0812">Transmembrane</keyword>
<accession>A0AAD5S254</accession>
<dbReference type="PANTHER" id="PTHR22911:SF6">
    <property type="entry name" value="SOLUTE CARRIER FAMILY 35 MEMBER G1"/>
    <property type="match status" value="1"/>
</dbReference>
<comment type="subcellular location">
    <subcellularLocation>
        <location evidence="1">Membrane</location>
        <topology evidence="1">Multi-pass membrane protein</topology>
    </subcellularLocation>
</comment>
<evidence type="ECO:0000256" key="3">
    <source>
        <dbReference type="ARBA" id="ARBA00022989"/>
    </source>
</evidence>
<dbReference type="EMBL" id="JADGJD010002237">
    <property type="protein sequence ID" value="KAJ3033816.1"/>
    <property type="molecule type" value="Genomic_DNA"/>
</dbReference>
<evidence type="ECO:0000313" key="8">
    <source>
        <dbReference type="EMBL" id="KAJ3033816.1"/>
    </source>
</evidence>
<feature type="transmembrane region" description="Helical" evidence="6">
    <location>
        <begin position="127"/>
        <end position="149"/>
    </location>
</feature>
<feature type="transmembrane region" description="Helical" evidence="6">
    <location>
        <begin position="248"/>
        <end position="265"/>
    </location>
</feature>
<sequence>MDSTADLFATSMLSVHDAILKTERTPLDEENPSHLHDYHEEDEDDDHRTEHGGSNEHIAAPLLEKKEKKKILRPPSEILKSAGWGKTDGGEEMKSMKDIPLRSSEDLLSSSSPPQTKFQTFVQTNLGILYMILSAFLFCFVSLAVKAIAMGNEKIPTTEVVFVRSVVSLICCYGAQVYWNIGGGFVGWKIEGIRGLLFLRGVGGFAGMLCGWQALSVLSLGDATVIGFLSPVFTAIMATFFLKEPYELLDAVTGFLSLLGVTFIARPPFLFGWMNKSETPVEALSPDTIDLIDTILSPNITDPNNITADIIPPSADASSARFMGVIAALIGAVLSSMTYILVRKLGTRASAVHITGFFSLVSIPLSLLFSFLSTMSTRASAAPPNPWIIPQDPLTYLYLLIVAFAALGGQLTMNKSLQLEKAGRAASVNYVQVVFAFLAEWVVWGTTPHALSVVGSLIVGSCVVLIAVSKMRKGGKK</sequence>
<evidence type="ECO:0000256" key="6">
    <source>
        <dbReference type="SAM" id="Phobius"/>
    </source>
</evidence>
<comment type="caution">
    <text evidence="8">The sequence shown here is derived from an EMBL/GenBank/DDBJ whole genome shotgun (WGS) entry which is preliminary data.</text>
</comment>
<evidence type="ECO:0000256" key="5">
    <source>
        <dbReference type="SAM" id="MobiDB-lite"/>
    </source>
</evidence>
<feature type="transmembrane region" description="Helical" evidence="6">
    <location>
        <begin position="193"/>
        <end position="214"/>
    </location>
</feature>
<dbReference type="Pfam" id="PF00892">
    <property type="entry name" value="EamA"/>
    <property type="match status" value="2"/>
</dbReference>
<dbReference type="SUPFAM" id="SSF103481">
    <property type="entry name" value="Multidrug resistance efflux transporter EmrE"/>
    <property type="match status" value="2"/>
</dbReference>
<dbReference type="PANTHER" id="PTHR22911">
    <property type="entry name" value="ACYL-MALONYL CONDENSING ENZYME-RELATED"/>
    <property type="match status" value="1"/>
</dbReference>
<dbReference type="Proteomes" id="UP001212841">
    <property type="component" value="Unassembled WGS sequence"/>
</dbReference>
<feature type="transmembrane region" description="Helical" evidence="6">
    <location>
        <begin position="220"/>
        <end position="241"/>
    </location>
</feature>
<dbReference type="GO" id="GO:0016020">
    <property type="term" value="C:membrane"/>
    <property type="evidence" value="ECO:0007669"/>
    <property type="project" value="UniProtKB-SubCell"/>
</dbReference>
<feature type="transmembrane region" description="Helical" evidence="6">
    <location>
        <begin position="322"/>
        <end position="342"/>
    </location>
</feature>
<feature type="transmembrane region" description="Helical" evidence="6">
    <location>
        <begin position="161"/>
        <end position="181"/>
    </location>
</feature>
<feature type="transmembrane region" description="Helical" evidence="6">
    <location>
        <begin position="425"/>
        <end position="444"/>
    </location>
</feature>
<feature type="transmembrane region" description="Helical" evidence="6">
    <location>
        <begin position="450"/>
        <end position="468"/>
    </location>
</feature>
<dbReference type="InterPro" id="IPR037185">
    <property type="entry name" value="EmrE-like"/>
</dbReference>
<evidence type="ECO:0000313" key="9">
    <source>
        <dbReference type="Proteomes" id="UP001212841"/>
    </source>
</evidence>
<evidence type="ECO:0000256" key="4">
    <source>
        <dbReference type="ARBA" id="ARBA00023136"/>
    </source>
</evidence>
<evidence type="ECO:0000256" key="1">
    <source>
        <dbReference type="ARBA" id="ARBA00004141"/>
    </source>
</evidence>
<keyword evidence="3 6" id="KW-1133">Transmembrane helix</keyword>
<keyword evidence="9" id="KW-1185">Reference proteome</keyword>
<proteinExistence type="predicted"/>
<feature type="domain" description="EamA" evidence="7">
    <location>
        <begin position="126"/>
        <end position="265"/>
    </location>
</feature>
<evidence type="ECO:0000256" key="2">
    <source>
        <dbReference type="ARBA" id="ARBA00022692"/>
    </source>
</evidence>
<organism evidence="8 9">
    <name type="scientific">Rhizophlyctis rosea</name>
    <dbReference type="NCBI Taxonomy" id="64517"/>
    <lineage>
        <taxon>Eukaryota</taxon>
        <taxon>Fungi</taxon>
        <taxon>Fungi incertae sedis</taxon>
        <taxon>Chytridiomycota</taxon>
        <taxon>Chytridiomycota incertae sedis</taxon>
        <taxon>Chytridiomycetes</taxon>
        <taxon>Rhizophlyctidales</taxon>
        <taxon>Rhizophlyctidaceae</taxon>
        <taxon>Rhizophlyctis</taxon>
    </lineage>
</organism>
<evidence type="ECO:0000259" key="7">
    <source>
        <dbReference type="Pfam" id="PF00892"/>
    </source>
</evidence>
<feature type="transmembrane region" description="Helical" evidence="6">
    <location>
        <begin position="395"/>
        <end position="413"/>
    </location>
</feature>
<feature type="region of interest" description="Disordered" evidence="5">
    <location>
        <begin position="23"/>
        <end position="66"/>
    </location>
</feature>